<keyword evidence="2" id="KW-0808">Transferase</keyword>
<proteinExistence type="predicted"/>
<reference evidence="2 3" key="1">
    <citation type="journal article" date="2017" name="BMC Genomics">
        <title>Genomic analysis of methanogenic archaea reveals a shift towards energy conservation.</title>
        <authorList>
            <person name="Gilmore S.P."/>
            <person name="Henske J.K."/>
            <person name="Sexton J.A."/>
            <person name="Solomon K.V."/>
            <person name="Seppala S."/>
            <person name="Yoo J.I."/>
            <person name="Huyett L.M."/>
            <person name="Pressman A."/>
            <person name="Cogan J.Z."/>
            <person name="Kivenson V."/>
            <person name="Peng X."/>
            <person name="Tan Y."/>
            <person name="Valentine D.L."/>
            <person name="O'Malley M.A."/>
        </authorList>
    </citation>
    <scope>NUCLEOTIDE SEQUENCE [LARGE SCALE GENOMIC DNA]</scope>
    <source>
        <strain evidence="2 3">MC-15</strain>
    </source>
</reference>
<organism evidence="2 3">
    <name type="scientific">Methanosarcina spelaei</name>
    <dbReference type="NCBI Taxonomy" id="1036679"/>
    <lineage>
        <taxon>Archaea</taxon>
        <taxon>Methanobacteriati</taxon>
        <taxon>Methanobacteriota</taxon>
        <taxon>Stenosarchaea group</taxon>
        <taxon>Methanomicrobia</taxon>
        <taxon>Methanosarcinales</taxon>
        <taxon>Methanosarcinaceae</taxon>
        <taxon>Methanosarcina</taxon>
    </lineage>
</organism>
<protein>
    <submittedName>
        <fullName evidence="2">Sulfate adenylate transferase</fullName>
    </submittedName>
</protein>
<keyword evidence="3" id="KW-1185">Reference proteome</keyword>
<dbReference type="AlphaFoldDB" id="A0A2A2HYL4"/>
<accession>A0A2A2HYL4</accession>
<dbReference type="EMBL" id="LMVP01000001">
    <property type="protein sequence ID" value="PAV14581.1"/>
    <property type="molecule type" value="Genomic_DNA"/>
</dbReference>
<gene>
    <name evidence="2" type="ORF">ASJ81_01075</name>
</gene>
<name>A0A2A2HYL4_9EURY</name>
<dbReference type="GO" id="GO:0016740">
    <property type="term" value="F:transferase activity"/>
    <property type="evidence" value="ECO:0007669"/>
    <property type="project" value="UniProtKB-KW"/>
</dbReference>
<dbReference type="Pfam" id="PF13529">
    <property type="entry name" value="Peptidase_C39_2"/>
    <property type="match status" value="1"/>
</dbReference>
<dbReference type="InterPro" id="IPR039564">
    <property type="entry name" value="Peptidase_C39-like"/>
</dbReference>
<evidence type="ECO:0000313" key="2">
    <source>
        <dbReference type="EMBL" id="PAV14581.1"/>
    </source>
</evidence>
<dbReference type="Proteomes" id="UP000218164">
    <property type="component" value="Unassembled WGS sequence"/>
</dbReference>
<evidence type="ECO:0000259" key="1">
    <source>
        <dbReference type="Pfam" id="PF13529"/>
    </source>
</evidence>
<sequence>MDKSIETAKTKYPTGEIMSTKMVVYDYPEIGAMTIVKDKIRGDEHRIFVDAYTLDVIPDQPATKTEPGVWSMYEKVVKNKIDENLKKWQNSDELVKSIEQAATDKGVNINVPVTEENIKKLRDNTTIASKTVQKTIISPANFGFAQKLLSVPVYSQATTYYCVPASAAMITTYYKGSSPSQSSIYQMMNGVAPHGVSASRALLYYKSSNGLNKPNSSSSFDVRYLADIRNEIDNNRPLQSNTATHARACVGYQYNGLLTSYLRLNDPWPIGHSYWEAFGSESDRIYVK</sequence>
<evidence type="ECO:0000313" key="3">
    <source>
        <dbReference type="Proteomes" id="UP000218164"/>
    </source>
</evidence>
<comment type="caution">
    <text evidence="2">The sequence shown here is derived from an EMBL/GenBank/DDBJ whole genome shotgun (WGS) entry which is preliminary data.</text>
</comment>
<feature type="domain" description="Peptidase C39-like" evidence="1">
    <location>
        <begin position="149"/>
        <end position="268"/>
    </location>
</feature>